<organism evidence="3 4">
    <name type="scientific">Coptotermes formosanus</name>
    <name type="common">Formosan subterranean termite</name>
    <dbReference type="NCBI Taxonomy" id="36987"/>
    <lineage>
        <taxon>Eukaryota</taxon>
        <taxon>Metazoa</taxon>
        <taxon>Ecdysozoa</taxon>
        <taxon>Arthropoda</taxon>
        <taxon>Hexapoda</taxon>
        <taxon>Insecta</taxon>
        <taxon>Pterygota</taxon>
        <taxon>Neoptera</taxon>
        <taxon>Polyneoptera</taxon>
        <taxon>Dictyoptera</taxon>
        <taxon>Blattodea</taxon>
        <taxon>Blattoidea</taxon>
        <taxon>Termitoidae</taxon>
        <taxon>Rhinotermitidae</taxon>
        <taxon>Coptotermes</taxon>
    </lineage>
</organism>
<dbReference type="SMART" id="SM01131">
    <property type="entry name" value="DHHA2"/>
    <property type="match status" value="1"/>
</dbReference>
<dbReference type="Proteomes" id="UP000502823">
    <property type="component" value="Unassembled WGS sequence"/>
</dbReference>
<dbReference type="FunCoup" id="A0A6L2Q0B3">
    <property type="interactions" value="280"/>
</dbReference>
<comment type="caution">
    <text evidence="3">The sequence shown here is derived from an EMBL/GenBank/DDBJ whole genome shotgun (WGS) entry which is preliminary data.</text>
</comment>
<dbReference type="Gene3D" id="3.90.1640.10">
    <property type="entry name" value="inorganic pyrophosphatase (n-terminal core)"/>
    <property type="match status" value="1"/>
</dbReference>
<accession>A0A6L2Q0B3</accession>
<dbReference type="PANTHER" id="PTHR12112:SF39">
    <property type="entry name" value="EG:152A3.5 PROTEIN (FBGN0003116_PN PROTEIN)"/>
    <property type="match status" value="1"/>
</dbReference>
<dbReference type="InterPro" id="IPR038763">
    <property type="entry name" value="DHH_sf"/>
</dbReference>
<evidence type="ECO:0000259" key="2">
    <source>
        <dbReference type="SMART" id="SM01131"/>
    </source>
</evidence>
<dbReference type="SUPFAM" id="SSF64182">
    <property type="entry name" value="DHH phosphoesterases"/>
    <property type="match status" value="1"/>
</dbReference>
<reference evidence="4" key="1">
    <citation type="submission" date="2020-01" db="EMBL/GenBank/DDBJ databases">
        <title>Draft genome sequence of the Termite Coptotermes fromosanus.</title>
        <authorList>
            <person name="Itakura S."/>
            <person name="Yosikawa Y."/>
            <person name="Umezawa K."/>
        </authorList>
    </citation>
    <scope>NUCLEOTIDE SEQUENCE [LARGE SCALE GENOMIC DNA]</scope>
</reference>
<evidence type="ECO:0000313" key="4">
    <source>
        <dbReference type="Proteomes" id="UP000502823"/>
    </source>
</evidence>
<evidence type="ECO:0000256" key="1">
    <source>
        <dbReference type="ARBA" id="ARBA00010331"/>
    </source>
</evidence>
<comment type="similarity">
    <text evidence="1">Belongs to the PPase class C family. Prune subfamily.</text>
</comment>
<gene>
    <name evidence="3" type="ORF">Cfor_10127</name>
</gene>
<proteinExistence type="inferred from homology"/>
<sequence>MADLHLLCHDPGHHAALIIPHQTSPHGVIKGEVFAHHYCNIGDLCRALDSINLKQLQVAGKLELTLVDHHVLSPENEFLSASVVEIVDHHPQDPSWLWPQKKVVLTTVGSCCTLVANEVIKRCPQLISPQVAMLLYGAIILDTACFSQAADRTTDLDLRMAAEMEARGVDSEGREKLFEELLAARCDVSHLTPSQLLVKDMKIASGVPVPGLPILVEEFVTCPNAAEALKEFSAEKETDVTVIMGLRIDGDLIWRDIAVFHLSKPEVAHEVIEWLKRSTDPALELEAVELAPPHQIPGLQLFRQLNIKVSRKQVLPIVRCAAESLVKQCQH</sequence>
<dbReference type="InterPro" id="IPR038222">
    <property type="entry name" value="DHHA2_dom_sf"/>
</dbReference>
<dbReference type="EMBL" id="BLKM01000549">
    <property type="protein sequence ID" value="GFG35397.1"/>
    <property type="molecule type" value="Genomic_DNA"/>
</dbReference>
<keyword evidence="4" id="KW-1185">Reference proteome</keyword>
<feature type="domain" description="DHHA2" evidence="2">
    <location>
        <begin position="178"/>
        <end position="322"/>
    </location>
</feature>
<dbReference type="Pfam" id="PF02833">
    <property type="entry name" value="DHHA2"/>
    <property type="match status" value="1"/>
</dbReference>
<dbReference type="Gene3D" id="3.10.310.20">
    <property type="entry name" value="DHHA2 domain"/>
    <property type="match status" value="1"/>
</dbReference>
<dbReference type="GO" id="GO:0005737">
    <property type="term" value="C:cytoplasm"/>
    <property type="evidence" value="ECO:0007669"/>
    <property type="project" value="InterPro"/>
</dbReference>
<dbReference type="InParanoid" id="A0A6L2Q0B3"/>
<dbReference type="PANTHER" id="PTHR12112">
    <property type="entry name" value="BNIP - RELATED"/>
    <property type="match status" value="1"/>
</dbReference>
<protein>
    <recommendedName>
        <fullName evidence="2">DHHA2 domain-containing protein</fullName>
    </recommendedName>
</protein>
<name>A0A6L2Q0B3_COPFO</name>
<dbReference type="GO" id="GO:0004309">
    <property type="term" value="F:exopolyphosphatase activity"/>
    <property type="evidence" value="ECO:0007669"/>
    <property type="project" value="TreeGrafter"/>
</dbReference>
<dbReference type="AlphaFoldDB" id="A0A6L2Q0B3"/>
<dbReference type="InterPro" id="IPR004097">
    <property type="entry name" value="DHHA2"/>
</dbReference>
<dbReference type="OrthoDB" id="374045at2759"/>
<evidence type="ECO:0000313" key="3">
    <source>
        <dbReference type="EMBL" id="GFG35397.1"/>
    </source>
</evidence>